<dbReference type="InterPro" id="IPR017871">
    <property type="entry name" value="ABC_transporter-like_CS"/>
</dbReference>
<keyword evidence="3" id="KW-0547">Nucleotide-binding</keyword>
<evidence type="ECO:0000256" key="1">
    <source>
        <dbReference type="ARBA" id="ARBA00005417"/>
    </source>
</evidence>
<dbReference type="Gene3D" id="3.40.50.300">
    <property type="entry name" value="P-loop containing nucleotide triphosphate hydrolases"/>
    <property type="match status" value="1"/>
</dbReference>
<evidence type="ECO:0000259" key="5">
    <source>
        <dbReference type="PROSITE" id="PS50893"/>
    </source>
</evidence>
<evidence type="ECO:0000313" key="6">
    <source>
        <dbReference type="EMBL" id="MBM6996873.1"/>
    </source>
</evidence>
<dbReference type="SUPFAM" id="SSF52540">
    <property type="entry name" value="P-loop containing nucleoside triphosphate hydrolases"/>
    <property type="match status" value="1"/>
</dbReference>
<protein>
    <submittedName>
        <fullName evidence="6">ABC transporter ATP-binding protein</fullName>
    </submittedName>
</protein>
<sequence length="309" mass="34263">MEEIIRTERLTKRYSSRTVVNEVTMTVKRGEIYGFLGLNGAGKTTTIRCLLGMNKPTSGEVYLFGRKLAQGGEALWKRVGYLVETPAAYPGFTVRENLKLFARLHGVRERSAVEAVMEKLSMSEYAETQAKHLSLGNAQKLGLAKALLHHPEILILDEPTNALDPAGIVEVRELLRNLAERHGVTVFISSHILEEISKIATRIGIIHRGVLLQELSASEFEQLRQKRLYIGVNDQAEAARTVLINGGYHVRVTDNGGVEVSDEHAIRQPETVAKLLTDARLPLALLKVEEEDLEAYFLKTIGAKGGTEE</sequence>
<accession>A0ABS2H7Q2</accession>
<dbReference type="PANTHER" id="PTHR43335">
    <property type="entry name" value="ABC TRANSPORTER, ATP-BINDING PROTEIN"/>
    <property type="match status" value="1"/>
</dbReference>
<keyword evidence="2" id="KW-0813">Transport</keyword>
<keyword evidence="7" id="KW-1185">Reference proteome</keyword>
<dbReference type="EMBL" id="JADCNN020000012">
    <property type="protein sequence ID" value="MBM6996873.1"/>
    <property type="molecule type" value="Genomic_DNA"/>
</dbReference>
<dbReference type="InterPro" id="IPR027417">
    <property type="entry name" value="P-loop_NTPase"/>
</dbReference>
<reference evidence="6 7" key="1">
    <citation type="submission" date="2021-01" db="EMBL/GenBank/DDBJ databases">
        <title>Paenibacillus sp.nov. isolated from the rhizosphere soil of tomato plant.</title>
        <authorList>
            <person name="Thin K.K."/>
            <person name="Zhang X."/>
            <person name="He S."/>
        </authorList>
    </citation>
    <scope>NUCLEOTIDE SEQUENCE [LARGE SCALE GENOMIC DNA]</scope>
    <source>
        <strain evidence="6 7">DXFW5</strain>
    </source>
</reference>
<dbReference type="PROSITE" id="PS00211">
    <property type="entry name" value="ABC_TRANSPORTER_1"/>
    <property type="match status" value="1"/>
</dbReference>
<evidence type="ECO:0000313" key="7">
    <source>
        <dbReference type="Proteomes" id="UP001516620"/>
    </source>
</evidence>
<dbReference type="InterPro" id="IPR003439">
    <property type="entry name" value="ABC_transporter-like_ATP-bd"/>
</dbReference>
<proteinExistence type="inferred from homology"/>
<dbReference type="RefSeq" id="WP_193417669.1">
    <property type="nucleotide sequence ID" value="NZ_JADCNN020000012.1"/>
</dbReference>
<dbReference type="PROSITE" id="PS50893">
    <property type="entry name" value="ABC_TRANSPORTER_2"/>
    <property type="match status" value="1"/>
</dbReference>
<comment type="similarity">
    <text evidence="1">Belongs to the ABC transporter superfamily.</text>
</comment>
<evidence type="ECO:0000256" key="2">
    <source>
        <dbReference type="ARBA" id="ARBA00022448"/>
    </source>
</evidence>
<dbReference type="PANTHER" id="PTHR43335:SF4">
    <property type="entry name" value="ABC TRANSPORTER, ATP-BINDING PROTEIN"/>
    <property type="match status" value="1"/>
</dbReference>
<dbReference type="SMART" id="SM00382">
    <property type="entry name" value="AAA"/>
    <property type="match status" value="1"/>
</dbReference>
<gene>
    <name evidence="6" type="ORF">IM700_014545</name>
</gene>
<comment type="caution">
    <text evidence="6">The sequence shown here is derived from an EMBL/GenBank/DDBJ whole genome shotgun (WGS) entry which is preliminary data.</text>
</comment>
<dbReference type="Pfam" id="PF00005">
    <property type="entry name" value="ABC_tran"/>
    <property type="match status" value="1"/>
</dbReference>
<dbReference type="InterPro" id="IPR003593">
    <property type="entry name" value="AAA+_ATPase"/>
</dbReference>
<keyword evidence="4 6" id="KW-0067">ATP-binding</keyword>
<name>A0ABS2H7Q2_9BACL</name>
<dbReference type="GO" id="GO:0005524">
    <property type="term" value="F:ATP binding"/>
    <property type="evidence" value="ECO:0007669"/>
    <property type="project" value="UniProtKB-KW"/>
</dbReference>
<organism evidence="6 7">
    <name type="scientific">Paenibacillus rhizolycopersici</name>
    <dbReference type="NCBI Taxonomy" id="2780073"/>
    <lineage>
        <taxon>Bacteria</taxon>
        <taxon>Bacillati</taxon>
        <taxon>Bacillota</taxon>
        <taxon>Bacilli</taxon>
        <taxon>Bacillales</taxon>
        <taxon>Paenibacillaceae</taxon>
        <taxon>Paenibacillus</taxon>
    </lineage>
</organism>
<feature type="domain" description="ABC transporter" evidence="5">
    <location>
        <begin position="5"/>
        <end position="233"/>
    </location>
</feature>
<dbReference type="Proteomes" id="UP001516620">
    <property type="component" value="Unassembled WGS sequence"/>
</dbReference>
<evidence type="ECO:0000256" key="3">
    <source>
        <dbReference type="ARBA" id="ARBA00022741"/>
    </source>
</evidence>
<evidence type="ECO:0000256" key="4">
    <source>
        <dbReference type="ARBA" id="ARBA00022840"/>
    </source>
</evidence>